<accession>A0AAV7JES1</accession>
<evidence type="ECO:0000313" key="2">
    <source>
        <dbReference type="EMBL" id="KAI6647294.1"/>
    </source>
</evidence>
<protein>
    <recommendedName>
        <fullName evidence="1">RIIa domain-containing protein</fullName>
    </recommendedName>
</protein>
<gene>
    <name evidence="2" type="ORF">LOD99_12291</name>
</gene>
<sequence>MSNRQQSSPQKLSNILEESITSLLTTTPDDAIEFLANYFKQQPHSPNEAYYKLSQIHYKHANFPDYCYQVYCQYREIILDHIGTSKDHFLTELYTNISNDIPIETAKILTSKLQLTPPTDFKSFENNIRTCYTFKSYISTADKLYSHLLAGKEFPPQETMLEAIDVLKGQLVMLRRISDSNKHELISYIQELVLDNAGNSVSREEFVRMLALLFVYTI</sequence>
<dbReference type="EMBL" id="JAKMXF010000343">
    <property type="protein sequence ID" value="KAI6647294.1"/>
    <property type="molecule type" value="Genomic_DNA"/>
</dbReference>
<evidence type="ECO:0000313" key="3">
    <source>
        <dbReference type="Proteomes" id="UP001165289"/>
    </source>
</evidence>
<dbReference type="Pfam" id="PF02197">
    <property type="entry name" value="RIIa"/>
    <property type="match status" value="1"/>
</dbReference>
<dbReference type="Proteomes" id="UP001165289">
    <property type="component" value="Unassembled WGS sequence"/>
</dbReference>
<evidence type="ECO:0000259" key="1">
    <source>
        <dbReference type="Pfam" id="PF02197"/>
    </source>
</evidence>
<dbReference type="AlphaFoldDB" id="A0AAV7JES1"/>
<organism evidence="2 3">
    <name type="scientific">Oopsacas minuta</name>
    <dbReference type="NCBI Taxonomy" id="111878"/>
    <lineage>
        <taxon>Eukaryota</taxon>
        <taxon>Metazoa</taxon>
        <taxon>Porifera</taxon>
        <taxon>Hexactinellida</taxon>
        <taxon>Hexasterophora</taxon>
        <taxon>Lyssacinosida</taxon>
        <taxon>Leucopsacidae</taxon>
        <taxon>Oopsacas</taxon>
    </lineage>
</organism>
<feature type="domain" description="RIIa" evidence="1">
    <location>
        <begin position="12"/>
        <end position="40"/>
    </location>
</feature>
<proteinExistence type="predicted"/>
<dbReference type="SUPFAM" id="SSF47391">
    <property type="entry name" value="Dimerization-anchoring domain of cAMP-dependent PK regulatory subunit"/>
    <property type="match status" value="1"/>
</dbReference>
<keyword evidence="3" id="KW-1185">Reference proteome</keyword>
<dbReference type="InterPro" id="IPR003117">
    <property type="entry name" value="cAMP_dep_PK_reg_su_I/II_a/b"/>
</dbReference>
<name>A0AAV7JES1_9METZ</name>
<comment type="caution">
    <text evidence="2">The sequence shown here is derived from an EMBL/GenBank/DDBJ whole genome shotgun (WGS) entry which is preliminary data.</text>
</comment>
<reference evidence="2 3" key="1">
    <citation type="journal article" date="2023" name="BMC Biol.">
        <title>The compact genome of the sponge Oopsacas minuta (Hexactinellida) is lacking key metazoan core genes.</title>
        <authorList>
            <person name="Santini S."/>
            <person name="Schenkelaars Q."/>
            <person name="Jourda C."/>
            <person name="Duchesne M."/>
            <person name="Belahbib H."/>
            <person name="Rocher C."/>
            <person name="Selva M."/>
            <person name="Riesgo A."/>
            <person name="Vervoort M."/>
            <person name="Leys S.P."/>
            <person name="Kodjabachian L."/>
            <person name="Le Bivic A."/>
            <person name="Borchiellini C."/>
            <person name="Claverie J.M."/>
            <person name="Renard E."/>
        </authorList>
    </citation>
    <scope>NUCLEOTIDE SEQUENCE [LARGE SCALE GENOMIC DNA]</scope>
    <source>
        <strain evidence="2">SPO-2</strain>
    </source>
</reference>